<proteinExistence type="predicted"/>
<gene>
    <name evidence="1" type="ORF">ACAOBT_LOCUS23352</name>
</gene>
<protein>
    <submittedName>
        <fullName evidence="1">Uncharacterized protein</fullName>
    </submittedName>
</protein>
<comment type="caution">
    <text evidence="1">The sequence shown here is derived from an EMBL/GenBank/DDBJ whole genome shotgun (WGS) entry which is preliminary data.</text>
</comment>
<organism evidence="1 2">
    <name type="scientific">Acanthoscelides obtectus</name>
    <name type="common">Bean weevil</name>
    <name type="synonym">Bruchus obtectus</name>
    <dbReference type="NCBI Taxonomy" id="200917"/>
    <lineage>
        <taxon>Eukaryota</taxon>
        <taxon>Metazoa</taxon>
        <taxon>Ecdysozoa</taxon>
        <taxon>Arthropoda</taxon>
        <taxon>Hexapoda</taxon>
        <taxon>Insecta</taxon>
        <taxon>Pterygota</taxon>
        <taxon>Neoptera</taxon>
        <taxon>Endopterygota</taxon>
        <taxon>Coleoptera</taxon>
        <taxon>Polyphaga</taxon>
        <taxon>Cucujiformia</taxon>
        <taxon>Chrysomeloidea</taxon>
        <taxon>Chrysomelidae</taxon>
        <taxon>Bruchinae</taxon>
        <taxon>Bruchini</taxon>
        <taxon>Acanthoscelides</taxon>
    </lineage>
</organism>
<dbReference type="OrthoDB" id="6745801at2759"/>
<dbReference type="AlphaFoldDB" id="A0A9P0LH61"/>
<name>A0A9P0LH61_ACAOB</name>
<evidence type="ECO:0000313" key="1">
    <source>
        <dbReference type="EMBL" id="CAH1996742.1"/>
    </source>
</evidence>
<dbReference type="EMBL" id="CAKOFQ010007266">
    <property type="protein sequence ID" value="CAH1996742.1"/>
    <property type="molecule type" value="Genomic_DNA"/>
</dbReference>
<evidence type="ECO:0000313" key="2">
    <source>
        <dbReference type="Proteomes" id="UP001152888"/>
    </source>
</evidence>
<dbReference type="Proteomes" id="UP001152888">
    <property type="component" value="Unassembled WGS sequence"/>
</dbReference>
<keyword evidence="2" id="KW-1185">Reference proteome</keyword>
<reference evidence="1" key="1">
    <citation type="submission" date="2022-03" db="EMBL/GenBank/DDBJ databases">
        <authorList>
            <person name="Sayadi A."/>
        </authorList>
    </citation>
    <scope>NUCLEOTIDE SEQUENCE</scope>
</reference>
<sequence length="93" mass="10621">MSLNNAVSVPSVQAAKAIADFLPYFDGDNQQLESFIFRCVKFYNTYDRSNDASLNDFVFNKLGEARRRREEEAVPDSQTLYPPFAHLRQVGVI</sequence>
<accession>A0A9P0LH61</accession>